<feature type="transmembrane region" description="Helical" evidence="6">
    <location>
        <begin position="229"/>
        <end position="250"/>
    </location>
</feature>
<evidence type="ECO:0000313" key="8">
    <source>
        <dbReference type="Proteomes" id="UP000310636"/>
    </source>
</evidence>
<keyword evidence="4 6" id="KW-1133">Transmembrane helix</keyword>
<dbReference type="PANTHER" id="PTHR21716:SF68">
    <property type="entry name" value="TRANSPORT PROTEIN YTVI-RELATED"/>
    <property type="match status" value="1"/>
</dbReference>
<dbReference type="PANTHER" id="PTHR21716">
    <property type="entry name" value="TRANSMEMBRANE PROTEIN"/>
    <property type="match status" value="1"/>
</dbReference>
<comment type="caution">
    <text evidence="7">The sequence shown here is derived from an EMBL/GenBank/DDBJ whole genome shotgun (WGS) entry which is preliminary data.</text>
</comment>
<dbReference type="InterPro" id="IPR002549">
    <property type="entry name" value="AI-2E-like"/>
</dbReference>
<proteinExistence type="inferred from homology"/>
<evidence type="ECO:0000256" key="1">
    <source>
        <dbReference type="ARBA" id="ARBA00004141"/>
    </source>
</evidence>
<organism evidence="7 8">
    <name type="scientific">Cohnella fermenti</name>
    <dbReference type="NCBI Taxonomy" id="2565925"/>
    <lineage>
        <taxon>Bacteria</taxon>
        <taxon>Bacillati</taxon>
        <taxon>Bacillota</taxon>
        <taxon>Bacilli</taxon>
        <taxon>Bacillales</taxon>
        <taxon>Paenibacillaceae</taxon>
        <taxon>Cohnella</taxon>
    </lineage>
</organism>
<dbReference type="NCBIfam" id="TIGR02872">
    <property type="entry name" value="spore_ytvI"/>
    <property type="match status" value="1"/>
</dbReference>
<dbReference type="EMBL" id="SSOB01000058">
    <property type="protein sequence ID" value="THF73318.1"/>
    <property type="molecule type" value="Genomic_DNA"/>
</dbReference>
<evidence type="ECO:0000256" key="3">
    <source>
        <dbReference type="ARBA" id="ARBA00022692"/>
    </source>
</evidence>
<dbReference type="GO" id="GO:0016020">
    <property type="term" value="C:membrane"/>
    <property type="evidence" value="ECO:0007669"/>
    <property type="project" value="UniProtKB-SubCell"/>
</dbReference>
<feature type="transmembrane region" description="Helical" evidence="6">
    <location>
        <begin position="62"/>
        <end position="85"/>
    </location>
</feature>
<gene>
    <name evidence="7" type="primary">ytvI</name>
    <name evidence="7" type="ORF">E6C55_29825</name>
</gene>
<evidence type="ECO:0000256" key="6">
    <source>
        <dbReference type="SAM" id="Phobius"/>
    </source>
</evidence>
<sequence length="373" mass="40864">MDRRIAGQWLRLLMLLVAVVLGAFAAGWALPLLYPFLLGWLLAYAMNPVVDALHLKLHMPRWMAVAMTLLLFATSMLTIVSALVVRLAQELTNVSGSLQQLVALTQHAIERLLASPEIERLIERINTFYRENPNYQETINNRISDTAKAAAEAGTSLAGAFLNGIIDILASLPQVATIAVVVLLATFFISKDWSRYIGRMAGWFPERTRKRAAAVWEDLRHALFGYIRAQLIMISITAVVVFIGLMIIGVKNALSISLLIGLVDLLPYLGVGAVLVPWIAYLFIIGDWRTGGALSLLYGIVLIARQVIEPKVLASSVGLAPLPTLIAMFVGLKLLGVLGLILGPVAIVILTTCHRAGIFRDIGRYILHGNRFL</sequence>
<feature type="transmembrane region" description="Helical" evidence="6">
    <location>
        <begin position="291"/>
        <end position="308"/>
    </location>
</feature>
<dbReference type="Proteomes" id="UP000310636">
    <property type="component" value="Unassembled WGS sequence"/>
</dbReference>
<feature type="transmembrane region" description="Helical" evidence="6">
    <location>
        <begin position="256"/>
        <end position="284"/>
    </location>
</feature>
<feature type="transmembrane region" description="Helical" evidence="6">
    <location>
        <begin position="168"/>
        <end position="190"/>
    </location>
</feature>
<keyword evidence="3 6" id="KW-0812">Transmembrane</keyword>
<dbReference type="Pfam" id="PF01594">
    <property type="entry name" value="AI-2E_transport"/>
    <property type="match status" value="1"/>
</dbReference>
<comment type="similarity">
    <text evidence="2">Belongs to the autoinducer-2 exporter (AI-2E) (TC 2.A.86) family.</text>
</comment>
<keyword evidence="5 6" id="KW-0472">Membrane</keyword>
<accession>A0A4S4BLT7</accession>
<dbReference type="AlphaFoldDB" id="A0A4S4BLT7"/>
<dbReference type="RefSeq" id="WP_136373489.1">
    <property type="nucleotide sequence ID" value="NZ_SSOB01000058.1"/>
</dbReference>
<reference evidence="7 8" key="1">
    <citation type="submission" date="2019-04" db="EMBL/GenBank/DDBJ databases">
        <title>Cohnella sp. nov. isolated from preserved vegetables.</title>
        <authorList>
            <person name="Lin S.-Y."/>
            <person name="Hung M.-H."/>
            <person name="Young C.-C."/>
        </authorList>
    </citation>
    <scope>NUCLEOTIDE SEQUENCE [LARGE SCALE GENOMIC DNA]</scope>
    <source>
        <strain evidence="7 8">CC-MHH1044</strain>
    </source>
</reference>
<name>A0A4S4BLT7_9BACL</name>
<evidence type="ECO:0000256" key="5">
    <source>
        <dbReference type="ARBA" id="ARBA00023136"/>
    </source>
</evidence>
<evidence type="ECO:0000313" key="7">
    <source>
        <dbReference type="EMBL" id="THF73318.1"/>
    </source>
</evidence>
<feature type="transmembrane region" description="Helical" evidence="6">
    <location>
        <begin position="36"/>
        <end position="55"/>
    </location>
</feature>
<evidence type="ECO:0000256" key="4">
    <source>
        <dbReference type="ARBA" id="ARBA00022989"/>
    </source>
</evidence>
<dbReference type="GO" id="GO:0055085">
    <property type="term" value="P:transmembrane transport"/>
    <property type="evidence" value="ECO:0007669"/>
    <property type="project" value="TreeGrafter"/>
</dbReference>
<keyword evidence="8" id="KW-1185">Reference proteome</keyword>
<protein>
    <submittedName>
        <fullName evidence="7">Sporulation integral membrane protein YtvI</fullName>
    </submittedName>
</protein>
<dbReference type="OrthoDB" id="9774361at2"/>
<evidence type="ECO:0000256" key="2">
    <source>
        <dbReference type="ARBA" id="ARBA00009773"/>
    </source>
</evidence>
<comment type="subcellular location">
    <subcellularLocation>
        <location evidence="1">Membrane</location>
        <topology evidence="1">Multi-pass membrane protein</topology>
    </subcellularLocation>
</comment>
<feature type="transmembrane region" description="Helical" evidence="6">
    <location>
        <begin position="328"/>
        <end position="350"/>
    </location>
</feature>
<feature type="transmembrane region" description="Helical" evidence="6">
    <location>
        <begin position="12"/>
        <end position="30"/>
    </location>
</feature>
<dbReference type="InterPro" id="IPR014227">
    <property type="entry name" value="YtvI-like"/>
</dbReference>